<dbReference type="InterPro" id="IPR055680">
    <property type="entry name" value="DUF7256"/>
</dbReference>
<dbReference type="EMBL" id="NIVS01000029">
    <property type="protein sequence ID" value="OWQ52524.1"/>
    <property type="molecule type" value="Genomic_DNA"/>
</dbReference>
<organism evidence="2 3">
    <name type="scientific">Stenotrophomonas maltophilia</name>
    <name type="common">Pseudomonas maltophilia</name>
    <name type="synonym">Xanthomonas maltophilia</name>
    <dbReference type="NCBI Taxonomy" id="40324"/>
    <lineage>
        <taxon>Bacteria</taxon>
        <taxon>Pseudomonadati</taxon>
        <taxon>Pseudomonadota</taxon>
        <taxon>Gammaproteobacteria</taxon>
        <taxon>Lysobacterales</taxon>
        <taxon>Lysobacteraceae</taxon>
        <taxon>Stenotrophomonas</taxon>
        <taxon>Stenotrophomonas maltophilia group</taxon>
    </lineage>
</organism>
<comment type="caution">
    <text evidence="2">The sequence shown here is derived from an EMBL/GenBank/DDBJ whole genome shotgun (WGS) entry which is preliminary data.</text>
</comment>
<dbReference type="AlphaFoldDB" id="A0A246HL99"/>
<evidence type="ECO:0000313" key="3">
    <source>
        <dbReference type="Proteomes" id="UP000198157"/>
    </source>
</evidence>
<name>A0A246HL99_STEMA</name>
<gene>
    <name evidence="2" type="ORF">CEE60_12340</name>
</gene>
<accession>A0A246HL99</accession>
<evidence type="ECO:0000259" key="1">
    <source>
        <dbReference type="Pfam" id="PF23917"/>
    </source>
</evidence>
<feature type="domain" description="DUF7256" evidence="1">
    <location>
        <begin position="2"/>
        <end position="123"/>
    </location>
</feature>
<protein>
    <recommendedName>
        <fullName evidence="1">DUF7256 domain-containing protein</fullName>
    </recommendedName>
</protein>
<sequence>MMPLETVASTFGKHWVAPGQDGYVTCTPGSVSARLDAEGRVGYVTFLRTFPEHVVIEGLHIGIPLSAALAARPTLQLAERDADELADWSRYCDVTGDGHRLSIGVQDGVVRSIELSQPLPVYQERELPVAEPSLTRAFDLKLDPQQVLAMHARGTEWAGGWALGLPPGITPQQWPLSPVFGHPLRHAFTLHIPPEYRAQYKHLVGLSLFVDDQFEELDANDEISAFFHAPLSPEAPAEEALYPFWQHLQARHPRQHDMEDILGTRYTAIWLTQEEFDAQLCLPPKLASAHLEGAPGWMTQSYADYFPDSWLYTRDEKTSLDGAEVGCISGVSTALPIRSEVRDNDPNVGKPPRGRERQCEASGYIPAYSEKGIELDLGRWTELAHLGGTMVPNQGYPDFGPYYLEFEETFGGFNFGGGNAQLDLEKMQLDWA</sequence>
<reference evidence="2 3" key="1">
    <citation type="submission" date="2017-06" db="EMBL/GenBank/DDBJ databases">
        <authorList>
            <person name="Kim H.J."/>
            <person name="Triplett B.A."/>
        </authorList>
    </citation>
    <scope>NUCLEOTIDE SEQUENCE [LARGE SCALE GENOMIC DNA]</scope>
    <source>
        <strain evidence="2 3">13146</strain>
    </source>
</reference>
<evidence type="ECO:0000313" key="2">
    <source>
        <dbReference type="EMBL" id="OWQ52524.1"/>
    </source>
</evidence>
<proteinExistence type="predicted"/>
<dbReference type="Proteomes" id="UP000198157">
    <property type="component" value="Unassembled WGS sequence"/>
</dbReference>
<dbReference type="Pfam" id="PF23917">
    <property type="entry name" value="DUF7256"/>
    <property type="match status" value="1"/>
</dbReference>